<protein>
    <submittedName>
        <fullName evidence="2">Uncharacterized protein</fullName>
    </submittedName>
</protein>
<evidence type="ECO:0000313" key="3">
    <source>
        <dbReference type="Proteomes" id="UP000305921"/>
    </source>
</evidence>
<comment type="caution">
    <text evidence="2">The sequence shown here is derived from an EMBL/GenBank/DDBJ whole genome shotgun (WGS) entry which is preliminary data.</text>
</comment>
<feature type="compositionally biased region" description="Basic residues" evidence="1">
    <location>
        <begin position="135"/>
        <end position="150"/>
    </location>
</feature>
<proteinExistence type="predicted"/>
<dbReference type="Proteomes" id="UP000305921">
    <property type="component" value="Unassembled WGS sequence"/>
</dbReference>
<reference evidence="2 3" key="1">
    <citation type="submission" date="2019-05" db="EMBL/GenBank/DDBJ databases">
        <title>Streptomyces marianii sp. nov., a novel marine actinomycete from southern coast of India.</title>
        <authorList>
            <person name="Iniyan A.M."/>
            <person name="Wink J."/>
            <person name="Ramprasad E."/>
            <person name="Ramana C.V."/>
            <person name="Bunk B."/>
            <person name="Sproer C."/>
            <person name="Joseph F.-J.R.S."/>
            <person name="Vincent S.G.P."/>
        </authorList>
    </citation>
    <scope>NUCLEOTIDE SEQUENCE [LARGE SCALE GENOMIC DNA]</scope>
    <source>
        <strain evidence="2 3">ICN19</strain>
    </source>
</reference>
<feature type="region of interest" description="Disordered" evidence="1">
    <location>
        <begin position="72"/>
        <end position="188"/>
    </location>
</feature>
<dbReference type="RefSeq" id="WP_138056974.1">
    <property type="nucleotide sequence ID" value="NZ_VAWE01000001.1"/>
</dbReference>
<gene>
    <name evidence="2" type="ORF">FEF34_36425</name>
</gene>
<sequence length="253" mass="25833">MTSTPTATHSIEATTALLQAELPQLEEQQITLQKELAAVSERLETVRAALAALSALSATVVPAPRAAEPVVEPPLAEEVPAEPVTDVAAAAGEPVTGSAVPDDTAELPPAVEDGTATKSGRPRASRKSAAASKPSKAKRPTASASRRRPAKNAPTTPAKSVKSKAKTAGTARRSAASTAPAEAAPESGGLTEQVIAVLTRHADTALRARDVAQALGRDDSAGNINTVRSTLDRLVATSRAHRAGRGLYQSPTG</sequence>
<name>A0A5R9EFW7_9ACTN</name>
<feature type="compositionally biased region" description="Low complexity" evidence="1">
    <location>
        <begin position="166"/>
        <end position="188"/>
    </location>
</feature>
<organism evidence="2 3">
    <name type="scientific">Streptomyces marianii</name>
    <dbReference type="NCBI Taxonomy" id="1817406"/>
    <lineage>
        <taxon>Bacteria</taxon>
        <taxon>Bacillati</taxon>
        <taxon>Actinomycetota</taxon>
        <taxon>Actinomycetes</taxon>
        <taxon>Kitasatosporales</taxon>
        <taxon>Streptomycetaceae</taxon>
        <taxon>Streptomyces</taxon>
    </lineage>
</organism>
<dbReference type="AlphaFoldDB" id="A0A5R9EFW7"/>
<feature type="compositionally biased region" description="Low complexity" evidence="1">
    <location>
        <begin position="72"/>
        <end position="84"/>
    </location>
</feature>
<keyword evidence="3" id="KW-1185">Reference proteome</keyword>
<dbReference type="EMBL" id="VAWE01000001">
    <property type="protein sequence ID" value="TLQ47699.1"/>
    <property type="molecule type" value="Genomic_DNA"/>
</dbReference>
<dbReference type="OrthoDB" id="4323238at2"/>
<evidence type="ECO:0000313" key="2">
    <source>
        <dbReference type="EMBL" id="TLQ47699.1"/>
    </source>
</evidence>
<evidence type="ECO:0000256" key="1">
    <source>
        <dbReference type="SAM" id="MobiDB-lite"/>
    </source>
</evidence>
<accession>A0A5R9EFW7</accession>